<dbReference type="InterPro" id="IPR007639">
    <property type="entry name" value="Gln-tRNA-synth_Ib_RNA-bd_N"/>
</dbReference>
<evidence type="ECO:0000256" key="3">
    <source>
        <dbReference type="ARBA" id="ARBA00022840"/>
    </source>
</evidence>
<keyword evidence="4" id="KW-0648">Protein biosynthesis</keyword>
<dbReference type="EMBL" id="CATNWA010018099">
    <property type="protein sequence ID" value="CAI9605285.1"/>
    <property type="molecule type" value="Genomic_DNA"/>
</dbReference>
<keyword evidence="3" id="KW-0067">ATP-binding</keyword>
<evidence type="ECO:0000256" key="4">
    <source>
        <dbReference type="ARBA" id="ARBA00022917"/>
    </source>
</evidence>
<reference evidence="8" key="1">
    <citation type="submission" date="2023-05" db="EMBL/GenBank/DDBJ databases">
        <authorList>
            <person name="Stuckert A."/>
        </authorList>
    </citation>
    <scope>NUCLEOTIDE SEQUENCE</scope>
</reference>
<protein>
    <submittedName>
        <fullName evidence="8">Uncharacterized protein</fullName>
    </submittedName>
</protein>
<dbReference type="Pfam" id="PF04558">
    <property type="entry name" value="tRNA_synt_1c_R1"/>
    <property type="match status" value="1"/>
</dbReference>
<accession>A0ABN9G7G5</accession>
<sequence>RLDFLVGYIIRKKIGTDLQLNGTLTAIAALDYVKGHPVDPIDVADFEKECGVGVVVTPEEIEEAVEAVIQTYKEQLLEERYRFNMGLLMGEARNRLKWADGKIIKNEVDMQVLHLLGPKTEADLEKKPKAAKQKVSETEKK</sequence>
<feature type="non-terminal residue" evidence="8">
    <location>
        <position position="1"/>
    </location>
</feature>
<evidence type="ECO:0000259" key="7">
    <source>
        <dbReference type="Pfam" id="PF04558"/>
    </source>
</evidence>
<proteinExistence type="predicted"/>
<name>A0ABN9G7G5_9NEOB</name>
<keyword evidence="1" id="KW-0436">Ligase</keyword>
<dbReference type="InterPro" id="IPR042558">
    <property type="entry name" value="Gln-tRNA-synth_Ib_RNA-bd_N_1"/>
</dbReference>
<evidence type="ECO:0000313" key="8">
    <source>
        <dbReference type="EMBL" id="CAI9605285.1"/>
    </source>
</evidence>
<keyword evidence="9" id="KW-1185">Reference proteome</keyword>
<dbReference type="Gene3D" id="1.10.8.1290">
    <property type="entry name" value="Glutaminyl-tRNA synthetase, non-specific RNA binding region part 1, domain 1"/>
    <property type="match status" value="1"/>
</dbReference>
<dbReference type="InterPro" id="IPR007638">
    <property type="entry name" value="Gln-tRNA-synth_Ib_RNA-bd_2"/>
</dbReference>
<evidence type="ECO:0000259" key="6">
    <source>
        <dbReference type="Pfam" id="PF04557"/>
    </source>
</evidence>
<organism evidence="8 9">
    <name type="scientific">Staurois parvus</name>
    <dbReference type="NCBI Taxonomy" id="386267"/>
    <lineage>
        <taxon>Eukaryota</taxon>
        <taxon>Metazoa</taxon>
        <taxon>Chordata</taxon>
        <taxon>Craniata</taxon>
        <taxon>Vertebrata</taxon>
        <taxon>Euteleostomi</taxon>
        <taxon>Amphibia</taxon>
        <taxon>Batrachia</taxon>
        <taxon>Anura</taxon>
        <taxon>Neobatrachia</taxon>
        <taxon>Ranoidea</taxon>
        <taxon>Ranidae</taxon>
        <taxon>Staurois</taxon>
    </lineage>
</organism>
<evidence type="ECO:0000256" key="5">
    <source>
        <dbReference type="ARBA" id="ARBA00023146"/>
    </source>
</evidence>
<gene>
    <name evidence="8" type="ORF">SPARVUS_LOCUS13570684</name>
</gene>
<keyword evidence="2" id="KW-0547">Nucleotide-binding</keyword>
<feature type="domain" description="Glutaminyl-tRNA synthetase class Ib non-specific RNA-binding" evidence="7">
    <location>
        <begin position="2"/>
        <end position="101"/>
    </location>
</feature>
<dbReference type="Proteomes" id="UP001162483">
    <property type="component" value="Unassembled WGS sequence"/>
</dbReference>
<dbReference type="InterPro" id="IPR042559">
    <property type="entry name" value="Gln-tRNA-synth_Ib_RNA-bd_N_2"/>
</dbReference>
<dbReference type="Pfam" id="PF04557">
    <property type="entry name" value="tRNA_synt_1c_R2"/>
    <property type="match status" value="1"/>
</dbReference>
<evidence type="ECO:0000313" key="9">
    <source>
        <dbReference type="Proteomes" id="UP001162483"/>
    </source>
</evidence>
<feature type="domain" description="Glutaminyl-tRNA synthetase class Ib non-specific RNA-binding" evidence="6">
    <location>
        <begin position="104"/>
        <end position="140"/>
    </location>
</feature>
<evidence type="ECO:0000256" key="1">
    <source>
        <dbReference type="ARBA" id="ARBA00022598"/>
    </source>
</evidence>
<feature type="non-terminal residue" evidence="8">
    <location>
        <position position="141"/>
    </location>
</feature>
<dbReference type="Gene3D" id="1.10.10.2420">
    <property type="match status" value="1"/>
</dbReference>
<keyword evidence="5" id="KW-0030">Aminoacyl-tRNA synthetase</keyword>
<evidence type="ECO:0000256" key="2">
    <source>
        <dbReference type="ARBA" id="ARBA00022741"/>
    </source>
</evidence>
<comment type="caution">
    <text evidence="8">The sequence shown here is derived from an EMBL/GenBank/DDBJ whole genome shotgun (WGS) entry which is preliminary data.</text>
</comment>